<name>A0A6J1KHD4_CUCMA</name>
<dbReference type="GeneID" id="111494390"/>
<dbReference type="PANTHER" id="PTHR34461">
    <property type="entry name" value="EXPRESSED PROTEIN"/>
    <property type="match status" value="1"/>
</dbReference>
<dbReference type="Proteomes" id="UP000504608">
    <property type="component" value="Unplaced"/>
</dbReference>
<protein>
    <submittedName>
        <fullName evidence="3">Uncharacterized protein LOC111494390 isoform X1</fullName>
    </submittedName>
</protein>
<accession>A0A6J1KHD4</accession>
<proteinExistence type="predicted"/>
<feature type="compositionally biased region" description="Polar residues" evidence="1">
    <location>
        <begin position="61"/>
        <end position="73"/>
    </location>
</feature>
<feature type="region of interest" description="Disordered" evidence="1">
    <location>
        <begin position="61"/>
        <end position="87"/>
    </location>
</feature>
<reference evidence="3" key="1">
    <citation type="submission" date="2025-08" db="UniProtKB">
        <authorList>
            <consortium name="RefSeq"/>
        </authorList>
    </citation>
    <scope>IDENTIFICATION</scope>
    <source>
        <tissue evidence="3">Young leaves</tissue>
    </source>
</reference>
<feature type="region of interest" description="Disordered" evidence="1">
    <location>
        <begin position="473"/>
        <end position="511"/>
    </location>
</feature>
<dbReference type="KEGG" id="cmax:111494390"/>
<feature type="compositionally biased region" description="Basic and acidic residues" evidence="1">
    <location>
        <begin position="278"/>
        <end position="291"/>
    </location>
</feature>
<evidence type="ECO:0000313" key="2">
    <source>
        <dbReference type="Proteomes" id="UP000504608"/>
    </source>
</evidence>
<evidence type="ECO:0000313" key="3">
    <source>
        <dbReference type="RefSeq" id="XP_023000090.1"/>
    </source>
</evidence>
<keyword evidence="2" id="KW-1185">Reference proteome</keyword>
<sequence>MASKRSSIVHQPQSLQAGFLHLPRKKPKRLPPSDELASVVGDKISYYAAKDLRIKRVFSPNLDNRSSVPSEGQISDEEAPITANGTCPNGDSGVGKISITAEVRNENFCNSSGYVELGDEDRRCNGKNVELVHSTPPDAEVLAGGLVAASSNGCPRSSHGSVLGDICAKADCRIDSVTRTGSVLKPCSKRKLFKAPGSIAYKRLLPFLLDGDNYILQGDLCSKRENNLEKKENIESNRCNRANESSFVDSDTSVKYAILAHGISCNTMKLNLTPPDNGDTKNFHNGSDSRNDPTLVKENSGLKRDVVSVSSLDKRLTENGSQQSKTFGIERLDGGDPFTSSNLSSEVDNFKSHVSEKLCNNVSADIKSENHSKEEIKISSLDSDIACNLVKEERKNEKVLCTRGTDQNLGSSTVGENDCNIATESDKKYGPCVRNKVIRNPLVQLKSKYSQVLVSYRRMLPFLEDLFKDNPENCASVNIDSPRPEKELPTMNLQSPSSNSHNSRDKSESLASCNMPCNGNLDTPSMPGLNTMNEMVCETEKVLLHNGLIDELLSSPKLQMHHFHSEQEMLDKCMLKVDPQLHDQAVLSLYAAASYDPLTGEGSRMVSQQSPITSEGCTNLTDNVSDAAKLSERNSLEPNSLCVEGCVLPESRINVGKGIPKQNPRGCRGICNCLNCSSFRLHAERAFEFSRNQLQDAEVVASDLMKELSFIRDVLEKCSNGAYGDAGYYSNKVKEACRKASEAELVAKDRLQQMNCKLDIHSRIMCPQRPNVRFSSEIKKREIEGGK</sequence>
<organism evidence="2 3">
    <name type="scientific">Cucurbita maxima</name>
    <name type="common">Pumpkin</name>
    <name type="synonym">Winter squash</name>
    <dbReference type="NCBI Taxonomy" id="3661"/>
    <lineage>
        <taxon>Eukaryota</taxon>
        <taxon>Viridiplantae</taxon>
        <taxon>Streptophyta</taxon>
        <taxon>Embryophyta</taxon>
        <taxon>Tracheophyta</taxon>
        <taxon>Spermatophyta</taxon>
        <taxon>Magnoliopsida</taxon>
        <taxon>eudicotyledons</taxon>
        <taxon>Gunneridae</taxon>
        <taxon>Pentapetalae</taxon>
        <taxon>rosids</taxon>
        <taxon>fabids</taxon>
        <taxon>Cucurbitales</taxon>
        <taxon>Cucurbitaceae</taxon>
        <taxon>Cucurbiteae</taxon>
        <taxon>Cucurbita</taxon>
    </lineage>
</organism>
<evidence type="ECO:0000256" key="1">
    <source>
        <dbReference type="SAM" id="MobiDB-lite"/>
    </source>
</evidence>
<feature type="region of interest" description="Disordered" evidence="1">
    <location>
        <begin position="276"/>
        <end position="299"/>
    </location>
</feature>
<gene>
    <name evidence="3" type="primary">LOC111494390</name>
</gene>
<dbReference type="AlphaFoldDB" id="A0A6J1KHD4"/>
<feature type="compositionally biased region" description="Polar residues" evidence="1">
    <location>
        <begin position="1"/>
        <end position="16"/>
    </location>
</feature>
<dbReference type="PANTHER" id="PTHR34461:SF4">
    <property type="entry name" value="OS01G0101800 PROTEIN"/>
    <property type="match status" value="1"/>
</dbReference>
<feature type="compositionally biased region" description="Polar residues" evidence="1">
    <location>
        <begin position="491"/>
        <end position="501"/>
    </location>
</feature>
<dbReference type="OrthoDB" id="766405at2759"/>
<dbReference type="RefSeq" id="XP_023000090.1">
    <property type="nucleotide sequence ID" value="XM_023144322.1"/>
</dbReference>
<feature type="region of interest" description="Disordered" evidence="1">
    <location>
        <begin position="1"/>
        <end position="35"/>
    </location>
</feature>